<accession>A0A6A6EA34</accession>
<dbReference type="Gene3D" id="2.170.15.10">
    <property type="entry name" value="Proaerolysin, chain A, domain 3"/>
    <property type="match status" value="1"/>
</dbReference>
<name>A0A6A6EA34_9PEZI</name>
<dbReference type="InterPro" id="IPR036404">
    <property type="entry name" value="Jacalin-like_lectin_dom_sf"/>
</dbReference>
<dbReference type="InterPro" id="IPR001229">
    <property type="entry name" value="Jacalin-like_lectin_dom"/>
</dbReference>
<dbReference type="Pfam" id="PF01419">
    <property type="entry name" value="Jacalin"/>
    <property type="match status" value="1"/>
</dbReference>
<keyword evidence="4" id="KW-1185">Reference proteome</keyword>
<reference evidence="3" key="1">
    <citation type="journal article" date="2020" name="Stud. Mycol.">
        <title>101 Dothideomycetes genomes: a test case for predicting lifestyles and emergence of pathogens.</title>
        <authorList>
            <person name="Haridas S."/>
            <person name="Albert R."/>
            <person name="Binder M."/>
            <person name="Bloem J."/>
            <person name="Labutti K."/>
            <person name="Salamov A."/>
            <person name="Andreopoulos B."/>
            <person name="Baker S."/>
            <person name="Barry K."/>
            <person name="Bills G."/>
            <person name="Bluhm B."/>
            <person name="Cannon C."/>
            <person name="Castanera R."/>
            <person name="Culley D."/>
            <person name="Daum C."/>
            <person name="Ezra D."/>
            <person name="Gonzalez J."/>
            <person name="Henrissat B."/>
            <person name="Kuo A."/>
            <person name="Liang C."/>
            <person name="Lipzen A."/>
            <person name="Lutzoni F."/>
            <person name="Magnuson J."/>
            <person name="Mondo S."/>
            <person name="Nolan M."/>
            <person name="Ohm R."/>
            <person name="Pangilinan J."/>
            <person name="Park H.-J."/>
            <person name="Ramirez L."/>
            <person name="Alfaro M."/>
            <person name="Sun H."/>
            <person name="Tritt A."/>
            <person name="Yoshinaga Y."/>
            <person name="Zwiers L.-H."/>
            <person name="Turgeon B."/>
            <person name="Goodwin S."/>
            <person name="Spatafora J."/>
            <person name="Crous P."/>
            <person name="Grigoriev I."/>
        </authorList>
    </citation>
    <scope>NUCLEOTIDE SEQUENCE</scope>
    <source>
        <strain evidence="3">CBS 207.26</strain>
    </source>
</reference>
<keyword evidence="1" id="KW-0732">Signal</keyword>
<feature type="domain" description="Jacalin-type lectin" evidence="2">
    <location>
        <begin position="35"/>
        <end position="167"/>
    </location>
</feature>
<sequence length="372" mass="40959">MKFISTLLGVSSLLLGTILAETDCSNGPWQKQPSSVGGSEGSDFCETKFKQGVIINGIEVWANKETVRAVQFKYSDNTLSKVYGEADGDKHSRLEWDAAATTVDKLTMWGNGKATRLGRIYLRLSDGKELDVGKDTDGQKSYEQDRGSGVMVGAFGKSGLDINMLGILFLGSKVKKVRVSEMKFDDDIQTLNSKKQGITAQVLDEATHTNKKTDSNDTFAFINEVSKRDSKKFSQSLAFTFGYHVDIEISGQVLGLGAKATAGYNWELQTTHTEETESSFERKLTWRTDTIVKPGKTIHCKAFANVGSFDGGYTSKVKVELEDARTFTFTEKGRLEAVSWSEAFSSCEDVPTPKREVLPRRVARGMIGQIGQ</sequence>
<gene>
    <name evidence="3" type="ORF">K469DRAFT_567511</name>
</gene>
<evidence type="ECO:0000313" key="3">
    <source>
        <dbReference type="EMBL" id="KAF2187915.1"/>
    </source>
</evidence>
<protein>
    <recommendedName>
        <fullName evidence="2">Jacalin-type lectin domain-containing protein</fullName>
    </recommendedName>
</protein>
<evidence type="ECO:0000259" key="2">
    <source>
        <dbReference type="Pfam" id="PF01419"/>
    </source>
</evidence>
<dbReference type="Proteomes" id="UP000800200">
    <property type="component" value="Unassembled WGS sequence"/>
</dbReference>
<feature type="chain" id="PRO_5025606540" description="Jacalin-type lectin domain-containing protein" evidence="1">
    <location>
        <begin position="21"/>
        <end position="372"/>
    </location>
</feature>
<evidence type="ECO:0000256" key="1">
    <source>
        <dbReference type="SAM" id="SignalP"/>
    </source>
</evidence>
<evidence type="ECO:0000313" key="4">
    <source>
        <dbReference type="Proteomes" id="UP000800200"/>
    </source>
</evidence>
<organism evidence="3 4">
    <name type="scientific">Zopfia rhizophila CBS 207.26</name>
    <dbReference type="NCBI Taxonomy" id="1314779"/>
    <lineage>
        <taxon>Eukaryota</taxon>
        <taxon>Fungi</taxon>
        <taxon>Dikarya</taxon>
        <taxon>Ascomycota</taxon>
        <taxon>Pezizomycotina</taxon>
        <taxon>Dothideomycetes</taxon>
        <taxon>Dothideomycetes incertae sedis</taxon>
        <taxon>Zopfiaceae</taxon>
        <taxon>Zopfia</taxon>
    </lineage>
</organism>
<dbReference type="SUPFAM" id="SSF51101">
    <property type="entry name" value="Mannose-binding lectins"/>
    <property type="match status" value="1"/>
</dbReference>
<dbReference type="AlphaFoldDB" id="A0A6A6EA34"/>
<feature type="signal peptide" evidence="1">
    <location>
        <begin position="1"/>
        <end position="20"/>
    </location>
</feature>
<dbReference type="EMBL" id="ML994625">
    <property type="protein sequence ID" value="KAF2187915.1"/>
    <property type="molecule type" value="Genomic_DNA"/>
</dbReference>
<dbReference type="OrthoDB" id="3758675at2759"/>
<proteinExistence type="predicted"/>
<dbReference type="Gene3D" id="2.100.10.30">
    <property type="entry name" value="Jacalin-like lectin domain"/>
    <property type="match status" value="1"/>
</dbReference>